<evidence type="ECO:0000256" key="1">
    <source>
        <dbReference type="PROSITE-ProRule" id="PRU00175"/>
    </source>
</evidence>
<protein>
    <recommendedName>
        <fullName evidence="2">RING-type domain-containing protein</fullName>
    </recommendedName>
</protein>
<dbReference type="EMBL" id="JBEFKJ010000021">
    <property type="protein sequence ID" value="KAL2040372.1"/>
    <property type="molecule type" value="Genomic_DNA"/>
</dbReference>
<gene>
    <name evidence="3" type="ORF">N7G274_006815</name>
</gene>
<name>A0ABR4A366_9LECA</name>
<keyword evidence="1" id="KW-0479">Metal-binding</keyword>
<keyword evidence="4" id="KW-1185">Reference proteome</keyword>
<feature type="domain" description="RING-type" evidence="2">
    <location>
        <begin position="91"/>
        <end position="141"/>
    </location>
</feature>
<evidence type="ECO:0000313" key="3">
    <source>
        <dbReference type="EMBL" id="KAL2040372.1"/>
    </source>
</evidence>
<dbReference type="Proteomes" id="UP001590950">
    <property type="component" value="Unassembled WGS sequence"/>
</dbReference>
<dbReference type="SMART" id="SM00184">
    <property type="entry name" value="RING"/>
    <property type="match status" value="1"/>
</dbReference>
<organism evidence="3 4">
    <name type="scientific">Stereocaulon virgatum</name>
    <dbReference type="NCBI Taxonomy" id="373712"/>
    <lineage>
        <taxon>Eukaryota</taxon>
        <taxon>Fungi</taxon>
        <taxon>Dikarya</taxon>
        <taxon>Ascomycota</taxon>
        <taxon>Pezizomycotina</taxon>
        <taxon>Lecanoromycetes</taxon>
        <taxon>OSLEUM clade</taxon>
        <taxon>Lecanoromycetidae</taxon>
        <taxon>Lecanorales</taxon>
        <taxon>Lecanorineae</taxon>
        <taxon>Stereocaulaceae</taxon>
        <taxon>Stereocaulon</taxon>
    </lineage>
</organism>
<dbReference type="Gene3D" id="3.30.40.10">
    <property type="entry name" value="Zinc/RING finger domain, C3HC4 (zinc finger)"/>
    <property type="match status" value="1"/>
</dbReference>
<sequence>MPGNLSITDRDWLRRIRKVAIQKYKQTPEVITNFMTVFDGSSALGDAMVFEYCVYREELGLSTIIRHAGIGMRLISPRQLHNMGEEDRDTCDICHEKYLTGDDPEEPVQLKCDHIFGKTCISSWTVGDGVGTPHPSCPMCRAELVQNTYLLDAEGSTPPQAIPLNVQSIMSGIVDILQAHARDPKSNEQAVEPAISVLALSERYYLPPKHSMSAAEIYLFMNENEQVKQHPNTNVPRTLRVFEVSAQIEACRQRLLPALRLMGAETLWDSQPFTIWNFVYNDRLPLVADFVEQLVAAEEFLDEARNVVASTSAS</sequence>
<keyword evidence="1" id="KW-0863">Zinc-finger</keyword>
<comment type="caution">
    <text evidence="3">The sequence shown here is derived from an EMBL/GenBank/DDBJ whole genome shotgun (WGS) entry which is preliminary data.</text>
</comment>
<dbReference type="SUPFAM" id="SSF57850">
    <property type="entry name" value="RING/U-box"/>
    <property type="match status" value="1"/>
</dbReference>
<dbReference type="InterPro" id="IPR001841">
    <property type="entry name" value="Znf_RING"/>
</dbReference>
<dbReference type="PROSITE" id="PS50089">
    <property type="entry name" value="ZF_RING_2"/>
    <property type="match status" value="1"/>
</dbReference>
<keyword evidence="1" id="KW-0862">Zinc</keyword>
<proteinExistence type="predicted"/>
<reference evidence="3 4" key="1">
    <citation type="submission" date="2024-09" db="EMBL/GenBank/DDBJ databases">
        <title>Rethinking Asexuality: The Enigmatic Case of Functional Sexual Genes in Lepraria (Stereocaulaceae).</title>
        <authorList>
            <person name="Doellman M."/>
            <person name="Sun Y."/>
            <person name="Barcenas-Pena A."/>
            <person name="Lumbsch H.T."/>
            <person name="Grewe F."/>
        </authorList>
    </citation>
    <scope>NUCLEOTIDE SEQUENCE [LARGE SCALE GENOMIC DNA]</scope>
    <source>
        <strain evidence="3 4">Mercado 3170</strain>
    </source>
</reference>
<dbReference type="InterPro" id="IPR013083">
    <property type="entry name" value="Znf_RING/FYVE/PHD"/>
</dbReference>
<accession>A0ABR4A366</accession>
<dbReference type="Pfam" id="PF13639">
    <property type="entry name" value="zf-RING_2"/>
    <property type="match status" value="1"/>
</dbReference>
<evidence type="ECO:0000313" key="4">
    <source>
        <dbReference type="Proteomes" id="UP001590950"/>
    </source>
</evidence>
<evidence type="ECO:0000259" key="2">
    <source>
        <dbReference type="PROSITE" id="PS50089"/>
    </source>
</evidence>